<dbReference type="PANTHER" id="PTHR24221:SF654">
    <property type="entry name" value="ATP-BINDING CASSETTE SUB-FAMILY B MEMBER 6"/>
    <property type="match status" value="1"/>
</dbReference>
<dbReference type="SUPFAM" id="SSF52540">
    <property type="entry name" value="P-loop containing nucleoside triphosphate hydrolases"/>
    <property type="match status" value="1"/>
</dbReference>
<dbReference type="EMBL" id="LWLV01001706">
    <property type="protein sequence ID" value="OTA40467.1"/>
    <property type="molecule type" value="Genomic_DNA"/>
</dbReference>
<dbReference type="Proteomes" id="UP000194267">
    <property type="component" value="Unassembled WGS sequence"/>
</dbReference>
<dbReference type="GO" id="GO:0034040">
    <property type="term" value="F:ATPase-coupled lipid transmembrane transporter activity"/>
    <property type="evidence" value="ECO:0007669"/>
    <property type="project" value="TreeGrafter"/>
</dbReference>
<accession>A0A1Y2T456</accession>
<feature type="domain" description="ABC transporter" evidence="1">
    <location>
        <begin position="29"/>
        <end position="76"/>
    </location>
</feature>
<name>A0A1Y2T456_SYMTR</name>
<protein>
    <recommendedName>
        <fullName evidence="1">ABC transporter domain-containing protein</fullName>
    </recommendedName>
</protein>
<organism evidence="2 3">
    <name type="scientific">Symbiobacterium thermophilum</name>
    <dbReference type="NCBI Taxonomy" id="2734"/>
    <lineage>
        <taxon>Bacteria</taxon>
        <taxon>Bacillati</taxon>
        <taxon>Bacillota</taxon>
        <taxon>Clostridia</taxon>
        <taxon>Eubacteriales</taxon>
        <taxon>Symbiobacteriaceae</taxon>
        <taxon>Symbiobacterium</taxon>
    </lineage>
</organism>
<dbReference type="InterPro" id="IPR003439">
    <property type="entry name" value="ABC_transporter-like_ATP-bd"/>
</dbReference>
<gene>
    <name evidence="2" type="ORF">A6D92_17110</name>
</gene>
<dbReference type="InterPro" id="IPR039421">
    <property type="entry name" value="Type_1_exporter"/>
</dbReference>
<evidence type="ECO:0000259" key="1">
    <source>
        <dbReference type="Pfam" id="PF00005"/>
    </source>
</evidence>
<dbReference type="Gene3D" id="3.40.50.300">
    <property type="entry name" value="P-loop containing nucleotide triphosphate hydrolases"/>
    <property type="match status" value="1"/>
</dbReference>
<dbReference type="GO" id="GO:0005524">
    <property type="term" value="F:ATP binding"/>
    <property type="evidence" value="ECO:0007669"/>
    <property type="project" value="InterPro"/>
</dbReference>
<evidence type="ECO:0000313" key="3">
    <source>
        <dbReference type="Proteomes" id="UP000194267"/>
    </source>
</evidence>
<dbReference type="PANTHER" id="PTHR24221">
    <property type="entry name" value="ATP-BINDING CASSETTE SUB-FAMILY B"/>
    <property type="match status" value="1"/>
</dbReference>
<sequence length="162" mass="16941">MGRRTPPGPLPVTLREVSFHYPGADQDVLDRISVAIPPGQVVVLVGPNGAGKSTLAALILELYPPTRGSVHVGTGAVGHAVRGAVFQDFARYSLPLRDNVGFGDLSLLHNDDHLRAVLRQTGVALHADLDQWLGAEFGGRELSGASGHGWPSPGGWSGGGAW</sequence>
<reference evidence="3" key="1">
    <citation type="submission" date="2016-04" db="EMBL/GenBank/DDBJ databases">
        <authorList>
            <person name="Antunes L.P."/>
            <person name="Martins L.F."/>
            <person name="Pereira R.V."/>
            <person name="Thomas A.M."/>
            <person name="Barbosa D."/>
            <person name="Nascimento L."/>
            <person name="Silva G.M."/>
            <person name="Condomitti G.W."/>
            <person name="Digiampietri L.A."/>
            <person name="Lombardi K.C."/>
            <person name="Ramos P.L."/>
            <person name="Quaggio R.B."/>
            <person name="Oliveira J.C."/>
            <person name="Pascon R.C."/>
            <person name="Cruz J.B."/>
            <person name="Silva A.M."/>
            <person name="Setubal J.C."/>
        </authorList>
    </citation>
    <scope>NUCLEOTIDE SEQUENCE [LARGE SCALE GENOMIC DNA]</scope>
</reference>
<dbReference type="AlphaFoldDB" id="A0A1Y2T456"/>
<evidence type="ECO:0000313" key="2">
    <source>
        <dbReference type="EMBL" id="OTA40467.1"/>
    </source>
</evidence>
<dbReference type="InterPro" id="IPR027417">
    <property type="entry name" value="P-loop_NTPase"/>
</dbReference>
<dbReference type="Pfam" id="PF00005">
    <property type="entry name" value="ABC_tran"/>
    <property type="match status" value="1"/>
</dbReference>
<dbReference type="GO" id="GO:0016887">
    <property type="term" value="F:ATP hydrolysis activity"/>
    <property type="evidence" value="ECO:0007669"/>
    <property type="project" value="InterPro"/>
</dbReference>
<proteinExistence type="predicted"/>
<comment type="caution">
    <text evidence="2">The sequence shown here is derived from an EMBL/GenBank/DDBJ whole genome shotgun (WGS) entry which is preliminary data.</text>
</comment>